<sequence>MTYVEKAYPEEQIDAVWDDIIHHWTDTLNDEFGPTYRKVETDNFIIITDFNDDELKEYISCCEDSLRKILSSLRNIAYKYEKEKLVAIIAASQDDYYRYTSHFYPDGEFSLSSGMFIGGGAGHFIFTHVNHHTNFPVVSHEMTHALVSHLALPKWINEGLATNIEDMMWGSCPLIMDQEIAYKHANFWNKDTIQEFWNGHSFSRPDEGSELSYNLAQFLIRKLARSYDAFTNFCNEASFEDGGEKSLVENFGVSPQELIEPMMGEGNWAPKPELWDKD</sequence>
<dbReference type="EMBL" id="CP140158">
    <property type="protein sequence ID" value="WQG84905.1"/>
    <property type="molecule type" value="Genomic_DNA"/>
</dbReference>
<evidence type="ECO:0008006" key="3">
    <source>
        <dbReference type="Google" id="ProtNLM"/>
    </source>
</evidence>
<evidence type="ECO:0000313" key="1">
    <source>
        <dbReference type="EMBL" id="WQG84905.1"/>
    </source>
</evidence>
<reference evidence="1 2" key="1">
    <citation type="submission" date="2023-11" db="EMBL/GenBank/DDBJ databases">
        <title>MicrobeMod: A computational toolkit for identifying prokaryotic methylation and restriction-modification with nanopore sequencing.</title>
        <authorList>
            <person name="Crits-Christoph A."/>
            <person name="Kang S.C."/>
            <person name="Lee H."/>
            <person name="Ostrov N."/>
        </authorList>
    </citation>
    <scope>NUCLEOTIDE SEQUENCE [LARGE SCALE GENOMIC DNA]</scope>
    <source>
        <strain evidence="1 2">DSMZ 16071</strain>
    </source>
</reference>
<dbReference type="RefSeq" id="WP_322500061.1">
    <property type="nucleotide sequence ID" value="NZ_CP140158.1"/>
</dbReference>
<name>A0ABZ0X2T0_9GAMM</name>
<keyword evidence="2" id="KW-1185">Reference proteome</keyword>
<protein>
    <recommendedName>
        <fullName evidence="3">Peptidase MA superfamily protein</fullName>
    </recommendedName>
</protein>
<gene>
    <name evidence="1" type="ORF">SR900_10570</name>
</gene>
<evidence type="ECO:0000313" key="2">
    <source>
        <dbReference type="Proteomes" id="UP001324185"/>
    </source>
</evidence>
<accession>A0ABZ0X2T0</accession>
<organism evidence="1 2">
    <name type="scientific">Kangiella aquimarina</name>
    <dbReference type="NCBI Taxonomy" id="261965"/>
    <lineage>
        <taxon>Bacteria</taxon>
        <taxon>Pseudomonadati</taxon>
        <taxon>Pseudomonadota</taxon>
        <taxon>Gammaproteobacteria</taxon>
        <taxon>Kangiellales</taxon>
        <taxon>Kangiellaceae</taxon>
        <taxon>Kangiella</taxon>
    </lineage>
</organism>
<dbReference type="Proteomes" id="UP001324185">
    <property type="component" value="Chromosome"/>
</dbReference>
<proteinExistence type="predicted"/>